<dbReference type="Proteomes" id="UP001281147">
    <property type="component" value="Unassembled WGS sequence"/>
</dbReference>
<name>A0ACC3NU08_9PEZI</name>
<evidence type="ECO:0000313" key="1">
    <source>
        <dbReference type="EMBL" id="KAK3722928.1"/>
    </source>
</evidence>
<evidence type="ECO:0000313" key="2">
    <source>
        <dbReference type="Proteomes" id="UP001281147"/>
    </source>
</evidence>
<organism evidence="1 2">
    <name type="scientific">Vermiconidia calcicola</name>
    <dbReference type="NCBI Taxonomy" id="1690605"/>
    <lineage>
        <taxon>Eukaryota</taxon>
        <taxon>Fungi</taxon>
        <taxon>Dikarya</taxon>
        <taxon>Ascomycota</taxon>
        <taxon>Pezizomycotina</taxon>
        <taxon>Dothideomycetes</taxon>
        <taxon>Dothideomycetidae</taxon>
        <taxon>Mycosphaerellales</taxon>
        <taxon>Extremaceae</taxon>
        <taxon>Vermiconidia</taxon>
    </lineage>
</organism>
<keyword evidence="2" id="KW-1185">Reference proteome</keyword>
<dbReference type="EMBL" id="JAUTXU010000011">
    <property type="protein sequence ID" value="KAK3722928.1"/>
    <property type="molecule type" value="Genomic_DNA"/>
</dbReference>
<reference evidence="1" key="1">
    <citation type="submission" date="2023-07" db="EMBL/GenBank/DDBJ databases">
        <title>Black Yeasts Isolated from many extreme environments.</title>
        <authorList>
            <person name="Coleine C."/>
            <person name="Stajich J.E."/>
            <person name="Selbmann L."/>
        </authorList>
    </citation>
    <scope>NUCLEOTIDE SEQUENCE</scope>
    <source>
        <strain evidence="1">CCFEE 5714</strain>
    </source>
</reference>
<proteinExistence type="predicted"/>
<protein>
    <submittedName>
        <fullName evidence="1">Uncharacterized protein</fullName>
    </submittedName>
</protein>
<comment type="caution">
    <text evidence="1">The sequence shown here is derived from an EMBL/GenBank/DDBJ whole genome shotgun (WGS) entry which is preliminary data.</text>
</comment>
<gene>
    <name evidence="1" type="ORF">LTR37_002073</name>
</gene>
<sequence length="543" mass="59579">MAPHGDGTHLVHSHAHEGDVPGTVDLNAAEGDDTAYGQALFPVPAEDPNDPLQWPVWKKNMILIICSLYSFLGNSALLGPSVYIGIFAEAFAISPTTASGLISYPNIMYGCGTLLTVPAYLKFGRRPVMLLTLLVYMLGLIGASVSTSYGGLMAARIIHAFASGVCEALPVQLVNDIFFLHERGTKLGYYTVCLCWGSTGPLYAGYMLAGGYSWRLFFYVEVAFAGALLVLAFLFVEETSYKRNTPNFSPASSVVGEKKVFSQDDVDKEKVPVGQVEVQTLVPPRRSFLSTLKPWSAIDRDEEFFMTIARSFTYFLVPSVLWVVTSFGIYIGLGALVFNFTFPLKIVEAPYNWSAQNAGLIAVANIIGYGLAVPFTFTSDRLAAHLTKRNGGIREAEMRLGVLIPAAIIAPCGLIVYGLTAQRNLHWVGYFAGVVMVDWGSYFFFTFTLAYAIDSYTANTSEMLIAMCVGKQLISFAFGIYVLDWVFESGYAVIIAGIFCGVLFANNLVLVPFMVFGKRIRVFYANTWLAKMHKKTVKQVMAH</sequence>
<accession>A0ACC3NU08</accession>